<evidence type="ECO:0000313" key="2">
    <source>
        <dbReference type="Proteomes" id="UP000613266"/>
    </source>
</evidence>
<dbReference type="SUPFAM" id="SSF52096">
    <property type="entry name" value="ClpP/crotonase"/>
    <property type="match status" value="1"/>
</dbReference>
<keyword evidence="2" id="KW-1185">Reference proteome</keyword>
<reference evidence="1" key="1">
    <citation type="submission" date="2020-12" db="EMBL/GenBank/DDBJ databases">
        <title>The genome sequence of Inhella sp. 1Y17.</title>
        <authorList>
            <person name="Liu Y."/>
        </authorList>
    </citation>
    <scope>NUCLEOTIDE SEQUENCE</scope>
    <source>
        <strain evidence="1">1Y17</strain>
    </source>
</reference>
<proteinExistence type="predicted"/>
<accession>A0A931J0F3</accession>
<gene>
    <name evidence="1" type="ORF">I7X39_00480</name>
</gene>
<dbReference type="RefSeq" id="WP_198108993.1">
    <property type="nucleotide sequence ID" value="NZ_JAEDAK010000001.1"/>
</dbReference>
<organism evidence="1 2">
    <name type="scientific">Inhella proteolytica</name>
    <dbReference type="NCBI Taxonomy" id="2795029"/>
    <lineage>
        <taxon>Bacteria</taxon>
        <taxon>Pseudomonadati</taxon>
        <taxon>Pseudomonadota</taxon>
        <taxon>Betaproteobacteria</taxon>
        <taxon>Burkholderiales</taxon>
        <taxon>Sphaerotilaceae</taxon>
        <taxon>Inhella</taxon>
    </lineage>
</organism>
<dbReference type="InterPro" id="IPR029045">
    <property type="entry name" value="ClpP/crotonase-like_dom_sf"/>
</dbReference>
<dbReference type="Proteomes" id="UP000613266">
    <property type="component" value="Unassembled WGS sequence"/>
</dbReference>
<name>A0A931J0F3_9BURK</name>
<dbReference type="AlphaFoldDB" id="A0A931J0F3"/>
<evidence type="ECO:0000313" key="1">
    <source>
        <dbReference type="EMBL" id="MBH9575368.1"/>
    </source>
</evidence>
<dbReference type="EMBL" id="JAEDAK010000001">
    <property type="protein sequence ID" value="MBH9575368.1"/>
    <property type="molecule type" value="Genomic_DNA"/>
</dbReference>
<sequence>MGFYRVLATGRLLTDFIFVRKISNLLRRVTSGVLRSAAVALICMLGSRPLIAAEVLREGERLRIIGEITQRLVAEIGAKDRLEGVRSIEITSPGGELLPAIVLARWIREAGINVKVSGICASACANYIFPAGRQKFIAADALLVWHGGAFQRNFVEFVDEFEAVSERIDVGVGLEGDSDYLKRSQEKYINIKVQQAQERKFYELIGVDKSLPIVGKLDAMGKVWTLSIDAMSRLGIRGVVAPEQYASIEYIEKWKSGYFGRADALQIDLIE</sequence>
<comment type="caution">
    <text evidence="1">The sequence shown here is derived from an EMBL/GenBank/DDBJ whole genome shotgun (WGS) entry which is preliminary data.</text>
</comment>
<protein>
    <submittedName>
        <fullName evidence="1">Uncharacterized protein</fullName>
    </submittedName>
</protein>